<accession>K7AIS8</accession>
<dbReference type="eggNOG" id="COG3668">
    <property type="taxonomic scope" value="Bacteria"/>
</dbReference>
<dbReference type="RefSeq" id="WP_007643558.1">
    <property type="nucleotide sequence ID" value="NC_020514.1"/>
</dbReference>
<protein>
    <submittedName>
        <fullName evidence="1">Plasmid stabilization system protein</fullName>
    </submittedName>
</protein>
<name>K7AIS8_9ALTE</name>
<dbReference type="Proteomes" id="UP000011864">
    <property type="component" value="Chromosome"/>
</dbReference>
<evidence type="ECO:0000313" key="2">
    <source>
        <dbReference type="Proteomes" id="UP000011864"/>
    </source>
</evidence>
<dbReference type="OrthoDB" id="9809155at2"/>
<dbReference type="KEGG" id="gps:C427_2007"/>
<dbReference type="HOGENOM" id="CLU_2634877_0_0_6"/>
<organism evidence="1 2">
    <name type="scientific">Paraglaciecola psychrophila 170</name>
    <dbReference type="NCBI Taxonomy" id="1129794"/>
    <lineage>
        <taxon>Bacteria</taxon>
        <taxon>Pseudomonadati</taxon>
        <taxon>Pseudomonadota</taxon>
        <taxon>Gammaproteobacteria</taxon>
        <taxon>Alteromonadales</taxon>
        <taxon>Alteromonadaceae</taxon>
        <taxon>Paraglaciecola</taxon>
    </lineage>
</organism>
<gene>
    <name evidence="1" type="ORF">C427_2007</name>
</gene>
<sequence length="77" mass="8973">MDVEFLDIAEYELDDTFKYYKKIHTGLGHRFVDELEKSITRMVLTPRVWQASSVSLTDAYSADFLIPSFIKSELTSY</sequence>
<dbReference type="PATRIC" id="fig|1129794.4.peg.1990"/>
<reference evidence="1 2" key="1">
    <citation type="journal article" date="2013" name="Genome Announc.">
        <title>Complete Genome Sequence of Glaciecola psychrophila Strain 170T.</title>
        <authorList>
            <person name="Yin J."/>
            <person name="Chen J."/>
            <person name="Liu G."/>
            <person name="Yu Y."/>
            <person name="Song L."/>
            <person name="Wang X."/>
            <person name="Qu X."/>
        </authorList>
    </citation>
    <scope>NUCLEOTIDE SEQUENCE [LARGE SCALE GENOMIC DNA]</scope>
    <source>
        <strain evidence="1 2">170</strain>
    </source>
</reference>
<keyword evidence="2" id="KW-1185">Reference proteome</keyword>
<dbReference type="AlphaFoldDB" id="K7AIS8"/>
<evidence type="ECO:0000313" key="1">
    <source>
        <dbReference type="EMBL" id="AGH44116.1"/>
    </source>
</evidence>
<proteinExistence type="predicted"/>
<dbReference type="EMBL" id="CP003837">
    <property type="protein sequence ID" value="AGH44116.1"/>
    <property type="molecule type" value="Genomic_DNA"/>
</dbReference>